<accession>A0AAW9A7U2</accession>
<evidence type="ECO:0000313" key="3">
    <source>
        <dbReference type="Proteomes" id="UP001271648"/>
    </source>
</evidence>
<sequence length="310" mass="35022">MKKQNSKNGFPFLAWLIATFILFIAAVNTIPSFAARISDTPVLGHIVKAVEFGNEPVSEEPEKDEAVATTNSKSNDISDTGNPVKTFAFEYGLATGGTITDNVNVKSITFEKEDDVEHISIHFTQRGEEEEYQLLAPVYMIKYQENPYTMTFTIHGARAFDANEFIDLKNSDLVEDAYWLVTHDDSAIRFTIVFKGPVKIAGEEYADPAQLVVSVAADEEPTATKLYTVRTPSHLFGGDIPYYEEYLLKEKGLRVLRENGILFSTWESEFYLEVGLYENREDAEKKALEINEEHEPDVHVFVEERDVPGR</sequence>
<evidence type="ECO:0008006" key="4">
    <source>
        <dbReference type="Google" id="ProtNLM"/>
    </source>
</evidence>
<organism evidence="2 3">
    <name type="scientific">Sporosarcina thermotolerans</name>
    <dbReference type="NCBI Taxonomy" id="633404"/>
    <lineage>
        <taxon>Bacteria</taxon>
        <taxon>Bacillati</taxon>
        <taxon>Bacillota</taxon>
        <taxon>Bacilli</taxon>
        <taxon>Bacillales</taxon>
        <taxon>Caryophanaceae</taxon>
        <taxon>Sporosarcina</taxon>
    </lineage>
</organism>
<name>A0AAW9A7U2_9BACL</name>
<keyword evidence="3" id="KW-1185">Reference proteome</keyword>
<dbReference type="RefSeq" id="WP_317940724.1">
    <property type="nucleotide sequence ID" value="NZ_JAUBDJ010000005.1"/>
</dbReference>
<proteinExistence type="predicted"/>
<dbReference type="EMBL" id="JAUBDJ010000005">
    <property type="protein sequence ID" value="MDW0117262.1"/>
    <property type="molecule type" value="Genomic_DNA"/>
</dbReference>
<evidence type="ECO:0000256" key="1">
    <source>
        <dbReference type="SAM" id="MobiDB-lite"/>
    </source>
</evidence>
<comment type="caution">
    <text evidence="2">The sequence shown here is derived from an EMBL/GenBank/DDBJ whole genome shotgun (WGS) entry which is preliminary data.</text>
</comment>
<protein>
    <recommendedName>
        <fullName evidence="4">SPOR domain-containing protein</fullName>
    </recommendedName>
</protein>
<evidence type="ECO:0000313" key="2">
    <source>
        <dbReference type="EMBL" id="MDW0117262.1"/>
    </source>
</evidence>
<dbReference type="AlphaFoldDB" id="A0AAW9A7U2"/>
<dbReference type="Proteomes" id="UP001271648">
    <property type="component" value="Unassembled WGS sequence"/>
</dbReference>
<reference evidence="2 3" key="1">
    <citation type="submission" date="2023-06" db="EMBL/GenBank/DDBJ databases">
        <title>Sporosarcina sp. nov., isolated from Korean traditional fermented seafood 'Jeotgal'.</title>
        <authorList>
            <person name="Yang A.I."/>
            <person name="Shin N.-R."/>
        </authorList>
    </citation>
    <scope>NUCLEOTIDE SEQUENCE [LARGE SCALE GENOMIC DNA]</scope>
    <source>
        <strain evidence="2 3">KCTC43456</strain>
    </source>
</reference>
<gene>
    <name evidence="2" type="ORF">QTL97_09975</name>
</gene>
<feature type="region of interest" description="Disordered" evidence="1">
    <location>
        <begin position="54"/>
        <end position="76"/>
    </location>
</feature>